<feature type="transmembrane region" description="Helical" evidence="8">
    <location>
        <begin position="220"/>
        <end position="245"/>
    </location>
</feature>
<keyword evidence="6 8" id="KW-1133">Transmembrane helix</keyword>
<dbReference type="RefSeq" id="WP_100688039.1">
    <property type="nucleotide sequence ID" value="NZ_JBHTBD010000001.1"/>
</dbReference>
<proteinExistence type="inferred from homology"/>
<keyword evidence="5 8" id="KW-0812">Transmembrane</keyword>
<keyword evidence="4" id="KW-1003">Cell membrane</keyword>
<feature type="transmembrane region" description="Helical" evidence="8">
    <location>
        <begin position="12"/>
        <end position="33"/>
    </location>
</feature>
<feature type="transmembrane region" description="Helical" evidence="8">
    <location>
        <begin position="68"/>
        <end position="93"/>
    </location>
</feature>
<evidence type="ECO:0000256" key="4">
    <source>
        <dbReference type="ARBA" id="ARBA00022475"/>
    </source>
</evidence>
<feature type="transmembrane region" description="Helical" evidence="8">
    <location>
        <begin position="307"/>
        <end position="332"/>
    </location>
</feature>
<sequence length="363" mass="39549">MFRILRGLAHKYFSDEEAVILFLILIVGTAFIIWFGAMLAPAIASLIVAFILQGLVTRLNSLGLPEGFAILGVFLVFLGVLVGFIFGLLPLVWTQVSTLAGEAPRIIGELQSYLELLPDEYPHLISAQAVESLYQQVNTEVGHMTQWLVSFSLSSIPDLVALLIYMVLVPILVFFFLKDREVLLGAISRLLPPQRPMMLQIWHEVNLQCANYVRGKALEILIVGGATYVAFKLLGVPYAALLSLLVGLSVVIPYIGAAVVTIPVAVIALFAFGWGSHFIWVMVIYGTIQALDGNVLVPVLFSEVNNLHPVVIIISVLFFGGIWGLWGVFFAIPLATMLKAVVSAWPVKNEPASPAAPTAPDQT</sequence>
<dbReference type="Pfam" id="PF01594">
    <property type="entry name" value="AI-2E_transport"/>
    <property type="match status" value="1"/>
</dbReference>
<evidence type="ECO:0000256" key="5">
    <source>
        <dbReference type="ARBA" id="ARBA00022692"/>
    </source>
</evidence>
<feature type="transmembrane region" description="Helical" evidence="8">
    <location>
        <begin position="39"/>
        <end position="56"/>
    </location>
</feature>
<dbReference type="Proteomes" id="UP001596506">
    <property type="component" value="Unassembled WGS sequence"/>
</dbReference>
<evidence type="ECO:0000256" key="7">
    <source>
        <dbReference type="ARBA" id="ARBA00023136"/>
    </source>
</evidence>
<name>A0ABW2IT69_9GAMM</name>
<dbReference type="EMBL" id="JBHTBD010000001">
    <property type="protein sequence ID" value="MFC7294292.1"/>
    <property type="molecule type" value="Genomic_DNA"/>
</dbReference>
<keyword evidence="7 8" id="KW-0472">Membrane</keyword>
<evidence type="ECO:0000313" key="9">
    <source>
        <dbReference type="EMBL" id="MFC7294292.1"/>
    </source>
</evidence>
<accession>A0ABW2IT69</accession>
<dbReference type="PANTHER" id="PTHR21716:SF53">
    <property type="entry name" value="PERMEASE PERM-RELATED"/>
    <property type="match status" value="1"/>
</dbReference>
<comment type="subcellular location">
    <subcellularLocation>
        <location evidence="1">Cell membrane</location>
        <topology evidence="1">Multi-pass membrane protein</topology>
    </subcellularLocation>
</comment>
<dbReference type="PANTHER" id="PTHR21716">
    <property type="entry name" value="TRANSMEMBRANE PROTEIN"/>
    <property type="match status" value="1"/>
</dbReference>
<keyword evidence="10" id="KW-1185">Reference proteome</keyword>
<feature type="transmembrane region" description="Helical" evidence="8">
    <location>
        <begin position="159"/>
        <end position="177"/>
    </location>
</feature>
<dbReference type="InterPro" id="IPR002549">
    <property type="entry name" value="AI-2E-like"/>
</dbReference>
<feature type="transmembrane region" description="Helical" evidence="8">
    <location>
        <begin position="279"/>
        <end position="301"/>
    </location>
</feature>
<evidence type="ECO:0000256" key="8">
    <source>
        <dbReference type="SAM" id="Phobius"/>
    </source>
</evidence>
<evidence type="ECO:0000256" key="1">
    <source>
        <dbReference type="ARBA" id="ARBA00004651"/>
    </source>
</evidence>
<comment type="caution">
    <text evidence="9">The sequence shown here is derived from an EMBL/GenBank/DDBJ whole genome shotgun (WGS) entry which is preliminary data.</text>
</comment>
<evidence type="ECO:0000256" key="2">
    <source>
        <dbReference type="ARBA" id="ARBA00009773"/>
    </source>
</evidence>
<organism evidence="9 10">
    <name type="scientific">Marinobacter aromaticivorans</name>
    <dbReference type="NCBI Taxonomy" id="1494078"/>
    <lineage>
        <taxon>Bacteria</taxon>
        <taxon>Pseudomonadati</taxon>
        <taxon>Pseudomonadota</taxon>
        <taxon>Gammaproteobacteria</taxon>
        <taxon>Pseudomonadales</taxon>
        <taxon>Marinobacteraceae</taxon>
        <taxon>Marinobacter</taxon>
    </lineage>
</organism>
<evidence type="ECO:0000313" key="10">
    <source>
        <dbReference type="Proteomes" id="UP001596506"/>
    </source>
</evidence>
<feature type="transmembrane region" description="Helical" evidence="8">
    <location>
        <begin position="251"/>
        <end position="272"/>
    </location>
</feature>
<comment type="similarity">
    <text evidence="2">Belongs to the autoinducer-2 exporter (AI-2E) (TC 2.A.86) family.</text>
</comment>
<protein>
    <submittedName>
        <fullName evidence="9">AI-2E family transporter</fullName>
    </submittedName>
</protein>
<reference evidence="10" key="1">
    <citation type="journal article" date="2019" name="Int. J. Syst. Evol. Microbiol.">
        <title>The Global Catalogue of Microorganisms (GCM) 10K type strain sequencing project: providing services to taxonomists for standard genome sequencing and annotation.</title>
        <authorList>
            <consortium name="The Broad Institute Genomics Platform"/>
            <consortium name="The Broad Institute Genome Sequencing Center for Infectious Disease"/>
            <person name="Wu L."/>
            <person name="Ma J."/>
        </authorList>
    </citation>
    <scope>NUCLEOTIDE SEQUENCE [LARGE SCALE GENOMIC DNA]</scope>
    <source>
        <strain evidence="10">CCUG 60559</strain>
    </source>
</reference>
<evidence type="ECO:0000256" key="6">
    <source>
        <dbReference type="ARBA" id="ARBA00022989"/>
    </source>
</evidence>
<keyword evidence="3" id="KW-0813">Transport</keyword>
<gene>
    <name evidence="9" type="ORF">ACFQQA_06110</name>
</gene>
<evidence type="ECO:0000256" key="3">
    <source>
        <dbReference type="ARBA" id="ARBA00022448"/>
    </source>
</evidence>